<sequence length="53" mass="5952">MGMEFKMSQEYFNEFDPEKFANQIKEQAAAEKAARDAAKEAGQTGTDDFDKAD</sequence>
<keyword evidence="3" id="KW-1185">Reference proteome</keyword>
<organism evidence="2 3">
    <name type="scientific">Corynebacterium suedekumii</name>
    <dbReference type="NCBI Taxonomy" id="3049801"/>
    <lineage>
        <taxon>Bacteria</taxon>
        <taxon>Bacillati</taxon>
        <taxon>Actinomycetota</taxon>
        <taxon>Actinomycetes</taxon>
        <taxon>Mycobacteriales</taxon>
        <taxon>Corynebacteriaceae</taxon>
        <taxon>Corynebacterium</taxon>
    </lineage>
</organism>
<dbReference type="EMBL" id="CP126970">
    <property type="protein sequence ID" value="WIM70159.1"/>
    <property type="molecule type" value="Genomic_DNA"/>
</dbReference>
<dbReference type="RefSeq" id="WP_284874752.1">
    <property type="nucleotide sequence ID" value="NZ_CP126970.1"/>
</dbReference>
<accession>A0ABY8VPR5</accession>
<feature type="region of interest" description="Disordered" evidence="1">
    <location>
        <begin position="22"/>
        <end position="53"/>
    </location>
</feature>
<evidence type="ECO:0000313" key="2">
    <source>
        <dbReference type="EMBL" id="WIM70159.1"/>
    </source>
</evidence>
<evidence type="ECO:0000256" key="1">
    <source>
        <dbReference type="SAM" id="MobiDB-lite"/>
    </source>
</evidence>
<protein>
    <submittedName>
        <fullName evidence="2">Uncharacterized protein</fullName>
    </submittedName>
</protein>
<gene>
    <name evidence="2" type="ORF">QP029_13420</name>
</gene>
<reference evidence="2 3" key="1">
    <citation type="submission" date="2023-05" db="EMBL/GenBank/DDBJ databases">
        <title>Corynebacterium suedekumii sp. nov. and Corynebacterium breve sp. nov. isolated from raw cow's milk.</title>
        <authorList>
            <person name="Baer M.K."/>
            <person name="Mehl L."/>
            <person name="Hellmuth R."/>
            <person name="Marke G."/>
            <person name="Lipski A."/>
        </authorList>
    </citation>
    <scope>NUCLEOTIDE SEQUENCE [LARGE SCALE GENOMIC DNA]</scope>
    <source>
        <strain evidence="2 3">LM112</strain>
    </source>
</reference>
<evidence type="ECO:0000313" key="3">
    <source>
        <dbReference type="Proteomes" id="UP001238805"/>
    </source>
</evidence>
<feature type="compositionally biased region" description="Basic and acidic residues" evidence="1">
    <location>
        <begin position="28"/>
        <end position="39"/>
    </location>
</feature>
<proteinExistence type="predicted"/>
<name>A0ABY8VPR5_9CORY</name>
<dbReference type="Proteomes" id="UP001238805">
    <property type="component" value="Chromosome"/>
</dbReference>